<keyword evidence="4 5" id="KW-0694">RNA-binding</keyword>
<comment type="caution">
    <text evidence="7">The sequence shown here is derived from an EMBL/GenBank/DDBJ whole genome shotgun (WGS) entry which is preliminary data.</text>
</comment>
<dbReference type="Pfam" id="PF01189">
    <property type="entry name" value="Methyltr_RsmB-F"/>
    <property type="match status" value="1"/>
</dbReference>
<dbReference type="InterPro" id="IPR029063">
    <property type="entry name" value="SAM-dependent_MTases_sf"/>
</dbReference>
<evidence type="ECO:0000256" key="4">
    <source>
        <dbReference type="ARBA" id="ARBA00022884"/>
    </source>
</evidence>
<keyword evidence="7" id="KW-0547">Nucleotide-binding</keyword>
<gene>
    <name evidence="7" type="ORF">I9W95_16940</name>
</gene>
<evidence type="ECO:0000256" key="1">
    <source>
        <dbReference type="ARBA" id="ARBA00022603"/>
    </source>
</evidence>
<dbReference type="InterPro" id="IPR049560">
    <property type="entry name" value="MeTrfase_RsmB-F_NOP2_cat"/>
</dbReference>
<feature type="binding site" evidence="5">
    <location>
        <position position="358"/>
    </location>
    <ligand>
        <name>S-adenosyl-L-methionine</name>
        <dbReference type="ChEBI" id="CHEBI:59789"/>
    </ligand>
</feature>
<keyword evidence="7" id="KW-0067">ATP-binding</keyword>
<evidence type="ECO:0000256" key="5">
    <source>
        <dbReference type="PROSITE-ProRule" id="PRU01023"/>
    </source>
</evidence>
<dbReference type="PANTHER" id="PTHR22807:SF53">
    <property type="entry name" value="RIBOSOMAL RNA SMALL SUBUNIT METHYLTRANSFERASE B-RELATED"/>
    <property type="match status" value="1"/>
</dbReference>
<evidence type="ECO:0000256" key="2">
    <source>
        <dbReference type="ARBA" id="ARBA00022679"/>
    </source>
</evidence>
<keyword evidence="8" id="KW-1185">Reference proteome</keyword>
<keyword evidence="1 5" id="KW-0489">Methyltransferase</keyword>
<dbReference type="RefSeq" id="WP_225677079.1">
    <property type="nucleotide sequence ID" value="NZ_JAEDAH010000103.1"/>
</dbReference>
<dbReference type="CDD" id="cd02440">
    <property type="entry name" value="AdoMet_MTases"/>
    <property type="match status" value="1"/>
</dbReference>
<dbReference type="PANTHER" id="PTHR22807">
    <property type="entry name" value="NOP2 YEAST -RELATED NOL1/NOP2/FMU SUN DOMAIN-CONTAINING"/>
    <property type="match status" value="1"/>
</dbReference>
<reference evidence="7 8" key="1">
    <citation type="submission" date="2020-12" db="EMBL/GenBank/DDBJ databases">
        <title>Novel Thalassolituus-related marine hydrocarbonoclastic bacteria mediated algae-derived hydrocarbons mineralization in twilight zone of the northern South China Sea.</title>
        <authorList>
            <person name="Dong C."/>
        </authorList>
    </citation>
    <scope>NUCLEOTIDE SEQUENCE [LARGE SCALE GENOMIC DNA]</scope>
    <source>
        <strain evidence="7 8">IMCC1826</strain>
    </source>
</reference>
<feature type="binding site" evidence="5">
    <location>
        <position position="308"/>
    </location>
    <ligand>
        <name>S-adenosyl-L-methionine</name>
        <dbReference type="ChEBI" id="CHEBI:59789"/>
    </ligand>
</feature>
<dbReference type="PRINTS" id="PR02008">
    <property type="entry name" value="RCMTFAMILY"/>
</dbReference>
<accession>A0ABS7ZY35</accession>
<evidence type="ECO:0000313" key="8">
    <source>
        <dbReference type="Proteomes" id="UP000714380"/>
    </source>
</evidence>
<dbReference type="GO" id="GO:0008168">
    <property type="term" value="F:methyltransferase activity"/>
    <property type="evidence" value="ECO:0007669"/>
    <property type="project" value="UniProtKB-KW"/>
</dbReference>
<feature type="active site" description="Nucleophile" evidence="5">
    <location>
        <position position="411"/>
    </location>
</feature>
<dbReference type="PROSITE" id="PS51686">
    <property type="entry name" value="SAM_MT_RSMB_NOP"/>
    <property type="match status" value="1"/>
</dbReference>
<dbReference type="Gene3D" id="3.40.50.150">
    <property type="entry name" value="Vaccinia Virus protein VP39"/>
    <property type="match status" value="1"/>
</dbReference>
<keyword evidence="2 5" id="KW-0808">Transferase</keyword>
<keyword evidence="3 5" id="KW-0949">S-adenosyl-L-methionine</keyword>
<dbReference type="GO" id="GO:0005524">
    <property type="term" value="F:ATP binding"/>
    <property type="evidence" value="ECO:0007669"/>
    <property type="project" value="UniProtKB-KW"/>
</dbReference>
<proteinExistence type="inferred from homology"/>
<protein>
    <submittedName>
        <fullName evidence="7">RsmB/NOP family class I SAM-dependent RNA methyltransferase</fullName>
    </submittedName>
</protein>
<name>A0ABS7ZY35_9GAMM</name>
<dbReference type="EMBL" id="JAEDAH010000103">
    <property type="protein sequence ID" value="MCA6065285.1"/>
    <property type="molecule type" value="Genomic_DNA"/>
</dbReference>
<organism evidence="7 8">
    <name type="scientific">Thalassolituus marinus</name>
    <dbReference type="NCBI Taxonomy" id="671053"/>
    <lineage>
        <taxon>Bacteria</taxon>
        <taxon>Pseudomonadati</taxon>
        <taxon>Pseudomonadota</taxon>
        <taxon>Gammaproteobacteria</taxon>
        <taxon>Oceanospirillales</taxon>
        <taxon>Oceanospirillaceae</taxon>
        <taxon>Thalassolituus</taxon>
    </lineage>
</organism>
<sequence>MRQKKRRPTGKRPAQPKSPLLTLWEQWTHQNPRPPLDRWLRSHLRSLPLNGQWTPVMISRALMEGVRYQQLACALEDIHTGRASLAWEDSDWQAWDEQWQEFRLSRFQANTCWSWIERRTSQRWGFARQQRDDTERSRIVQAFEQKAQQQPLSPLGMLWLGLRPGWIQLLRQRARLSHWSDAQLLNFAEQQNQQPPLWLRVNPLRRNRLSQPDEQAALQQMLQSLRDADINASLEGGYLNARGGKGIESSELYRSGQLEIQDLASQQIAAALEPQPGDKIWDACAGAGGKTLALAGAMNNKGALVATDLQQYKLNELKRRASRAGASNVRTFVWNGEEALRLPQEVERHGGFDKVLVDAPCSSAGTWRRNPDARWRFSAADTAELNELQQRLLSLAAAAVRSGGRLVYATCSWAVAENEDIVNAFLAANPQFSCRDMRLLGMPERDSDTMFVAVLEKH</sequence>
<dbReference type="GO" id="GO:0032259">
    <property type="term" value="P:methylation"/>
    <property type="evidence" value="ECO:0007669"/>
    <property type="project" value="UniProtKB-KW"/>
</dbReference>
<dbReference type="InterPro" id="IPR023267">
    <property type="entry name" value="RCMT"/>
</dbReference>
<feature type="domain" description="SAM-dependent MTase RsmB/NOP-type" evidence="6">
    <location>
        <begin position="187"/>
        <end position="458"/>
    </location>
</feature>
<comment type="similarity">
    <text evidence="5">Belongs to the class I-like SAM-binding methyltransferase superfamily. RsmB/NOP family.</text>
</comment>
<evidence type="ECO:0000259" key="6">
    <source>
        <dbReference type="PROSITE" id="PS51686"/>
    </source>
</evidence>
<dbReference type="SUPFAM" id="SSF53335">
    <property type="entry name" value="S-adenosyl-L-methionine-dependent methyltransferases"/>
    <property type="match status" value="1"/>
</dbReference>
<evidence type="ECO:0000256" key="3">
    <source>
        <dbReference type="ARBA" id="ARBA00022691"/>
    </source>
</evidence>
<dbReference type="InterPro" id="IPR001678">
    <property type="entry name" value="MeTrfase_RsmB-F_NOP2_dom"/>
</dbReference>
<dbReference type="Proteomes" id="UP000714380">
    <property type="component" value="Unassembled WGS sequence"/>
</dbReference>
<comment type="caution">
    <text evidence="5">Lacks conserved residue(s) required for the propagation of feature annotation.</text>
</comment>
<evidence type="ECO:0000313" key="7">
    <source>
        <dbReference type="EMBL" id="MCA6065285.1"/>
    </source>
</evidence>